<evidence type="ECO:0000256" key="2">
    <source>
        <dbReference type="ARBA" id="ARBA00022741"/>
    </source>
</evidence>
<evidence type="ECO:0000256" key="3">
    <source>
        <dbReference type="ARBA" id="ARBA00022840"/>
    </source>
</evidence>
<dbReference type="GO" id="GO:0030956">
    <property type="term" value="C:glutamyl-tRNA(Gln) amidotransferase complex"/>
    <property type="evidence" value="ECO:0007669"/>
    <property type="project" value="UniProtKB-UniRule"/>
</dbReference>
<keyword evidence="8" id="KW-1185">Reference proteome</keyword>
<feature type="active site" description="Charge relay system" evidence="5">
    <location>
        <position position="66"/>
    </location>
</feature>
<comment type="function">
    <text evidence="5">Allows the formation of correctly charged Gln-tRNA(Gln) through the transamidation of misacylated Glu-tRNA(Gln) in the mitochondria. The reaction takes place in the presence of glutamine and ATP through an activated gamma-phospho-Glu-tRNA(Gln).</text>
</comment>
<comment type="similarity">
    <text evidence="5">Belongs to the amidase family. GatA subfamily.</text>
</comment>
<dbReference type="EnsemblMetazoa" id="CJA23867a.1">
    <property type="protein sequence ID" value="CJA23867a.1"/>
    <property type="gene ID" value="WBGene00179439"/>
</dbReference>
<sequence>MERVCILSSFRFRFLSDEMQRVESAIEKAVKLRSHGIFISETFELARQQAKRAIENGITPFPVVIKDCFLTKGIPTTCASQMLEKYVPPVDATVVERIVAKGGCIVGKANLDEFCMGTSSALGHFGPVKSALSKISEDDWIIPGGSSGGSAVAVQTGIADVALGSDTGGSTRNPAAFNGIFGFKPTHGVLSRYGLIPLVNSLDTPSIFARSAEECWQFLEALKGVDSFDSTSIDLPDKRAIDSVKGLRIGVPLEYHNECLSEIGWRYWNRVVGTLKKDGAEIKQLSLPTTKYSLACYSVIAAADVASNMARYDSVAYGHRSSNDSSTNEMYASSRSESLNTVVRRRIFAGNYFLMRKYRKLYYERALKIRRIINDELLSAFEQVDVIITPTASGTAPKYSELRDTLFSKEDDDDYFTQAANLAGVPSISVPVGNNDGLPIGIQLMANRLNDRTVCDVARILSNRL</sequence>
<dbReference type="GO" id="GO:0005524">
    <property type="term" value="F:ATP binding"/>
    <property type="evidence" value="ECO:0007669"/>
    <property type="project" value="UniProtKB-KW"/>
</dbReference>
<comment type="subcellular location">
    <subcellularLocation>
        <location evidence="5">Mitochondrion</location>
    </subcellularLocation>
</comment>
<evidence type="ECO:0000313" key="7">
    <source>
        <dbReference type="EnsemblMetazoa" id="CJA23867a.1"/>
    </source>
</evidence>
<dbReference type="InterPro" id="IPR000120">
    <property type="entry name" value="Amidase"/>
</dbReference>
<dbReference type="InterPro" id="IPR004412">
    <property type="entry name" value="GatA"/>
</dbReference>
<dbReference type="PANTHER" id="PTHR11895:SF7">
    <property type="entry name" value="GLUTAMYL-TRNA(GLN) AMIDOTRANSFERASE SUBUNIT A, MITOCHONDRIAL"/>
    <property type="match status" value="1"/>
</dbReference>
<protein>
    <recommendedName>
        <fullName evidence="5">Glutamyl-tRNA(Gln) amidotransferase subunit A, mitochondrial</fullName>
        <shortName evidence="5">Glu-AdT subunit A</shortName>
        <ecNumber evidence="5">6.3.5.7</ecNumber>
    </recommendedName>
</protein>
<accession>A0A8R1I5G5</accession>
<comment type="subunit">
    <text evidence="5">Subunit of the heterotrimeric GatCAB amidotransferase (AdT) complex, composed of A, B and C subunits.</text>
</comment>
<dbReference type="GO" id="GO:0005739">
    <property type="term" value="C:mitochondrion"/>
    <property type="evidence" value="ECO:0007669"/>
    <property type="project" value="UniProtKB-SubCell"/>
</dbReference>
<comment type="catalytic activity">
    <reaction evidence="5">
        <text>L-glutamyl-tRNA(Gln) + L-glutamine + ATP + H2O = L-glutaminyl-tRNA(Gln) + L-glutamate + ADP + phosphate + H(+)</text>
        <dbReference type="Rhea" id="RHEA:17521"/>
        <dbReference type="Rhea" id="RHEA-COMP:9681"/>
        <dbReference type="Rhea" id="RHEA-COMP:9684"/>
        <dbReference type="ChEBI" id="CHEBI:15377"/>
        <dbReference type="ChEBI" id="CHEBI:15378"/>
        <dbReference type="ChEBI" id="CHEBI:29985"/>
        <dbReference type="ChEBI" id="CHEBI:30616"/>
        <dbReference type="ChEBI" id="CHEBI:43474"/>
        <dbReference type="ChEBI" id="CHEBI:58359"/>
        <dbReference type="ChEBI" id="CHEBI:78520"/>
        <dbReference type="ChEBI" id="CHEBI:78521"/>
        <dbReference type="ChEBI" id="CHEBI:456216"/>
        <dbReference type="EC" id="6.3.5.7"/>
    </reaction>
</comment>
<evidence type="ECO:0000256" key="1">
    <source>
        <dbReference type="ARBA" id="ARBA00022598"/>
    </source>
</evidence>
<dbReference type="InterPro" id="IPR023631">
    <property type="entry name" value="Amidase_dom"/>
</dbReference>
<keyword evidence="1 5" id="KW-0436">Ligase</keyword>
<proteinExistence type="inferred from homology"/>
<evidence type="ECO:0000256" key="4">
    <source>
        <dbReference type="ARBA" id="ARBA00022917"/>
    </source>
</evidence>
<dbReference type="GO" id="GO:0070681">
    <property type="term" value="P:glutaminyl-tRNAGln biosynthesis via transamidation"/>
    <property type="evidence" value="ECO:0007669"/>
    <property type="project" value="UniProtKB-UniRule"/>
</dbReference>
<feature type="active site" description="Charge relay system" evidence="5">
    <location>
        <position position="146"/>
    </location>
</feature>
<name>A0A8R1I5G5_CAEJA</name>
<dbReference type="Gene3D" id="3.90.1300.10">
    <property type="entry name" value="Amidase signature (AS) domain"/>
    <property type="match status" value="1"/>
</dbReference>
<reference evidence="8" key="1">
    <citation type="submission" date="2010-08" db="EMBL/GenBank/DDBJ databases">
        <authorList>
            <consortium name="Caenorhabditis japonica Sequencing Consortium"/>
            <person name="Wilson R.K."/>
        </authorList>
    </citation>
    <scope>NUCLEOTIDE SEQUENCE [LARGE SCALE GENOMIC DNA]</scope>
    <source>
        <strain evidence="8">DF5081</strain>
    </source>
</reference>
<dbReference type="AlphaFoldDB" id="A0A8R1I5G5"/>
<dbReference type="EC" id="6.3.5.7" evidence="5"/>
<reference evidence="7" key="2">
    <citation type="submission" date="2022-06" db="UniProtKB">
        <authorList>
            <consortium name="EnsemblMetazoa"/>
        </authorList>
    </citation>
    <scope>IDENTIFICATION</scope>
    <source>
        <strain evidence="7">DF5081</strain>
    </source>
</reference>
<dbReference type="SUPFAM" id="SSF75304">
    <property type="entry name" value="Amidase signature (AS) enzymes"/>
    <property type="match status" value="1"/>
</dbReference>
<keyword evidence="4 5" id="KW-0648">Protein biosynthesis</keyword>
<evidence type="ECO:0000256" key="5">
    <source>
        <dbReference type="HAMAP-Rule" id="MF_03150"/>
    </source>
</evidence>
<organism evidence="7 8">
    <name type="scientific">Caenorhabditis japonica</name>
    <dbReference type="NCBI Taxonomy" id="281687"/>
    <lineage>
        <taxon>Eukaryota</taxon>
        <taxon>Metazoa</taxon>
        <taxon>Ecdysozoa</taxon>
        <taxon>Nematoda</taxon>
        <taxon>Chromadorea</taxon>
        <taxon>Rhabditida</taxon>
        <taxon>Rhabditina</taxon>
        <taxon>Rhabditomorpha</taxon>
        <taxon>Rhabditoidea</taxon>
        <taxon>Rhabditidae</taxon>
        <taxon>Peloderinae</taxon>
        <taxon>Caenorhabditis</taxon>
    </lineage>
</organism>
<dbReference type="InterPro" id="IPR036928">
    <property type="entry name" value="AS_sf"/>
</dbReference>
<evidence type="ECO:0000313" key="8">
    <source>
        <dbReference type="Proteomes" id="UP000005237"/>
    </source>
</evidence>
<dbReference type="Pfam" id="PF01425">
    <property type="entry name" value="Amidase"/>
    <property type="match status" value="1"/>
</dbReference>
<feature type="domain" description="Amidase" evidence="6">
    <location>
        <begin position="25"/>
        <end position="455"/>
    </location>
</feature>
<feature type="active site" description="Acyl-ester intermediate" evidence="5">
    <location>
        <position position="170"/>
    </location>
</feature>
<dbReference type="GO" id="GO:0032543">
    <property type="term" value="P:mitochondrial translation"/>
    <property type="evidence" value="ECO:0007669"/>
    <property type="project" value="UniProtKB-UniRule"/>
</dbReference>
<dbReference type="Proteomes" id="UP000005237">
    <property type="component" value="Unassembled WGS sequence"/>
</dbReference>
<evidence type="ECO:0000259" key="6">
    <source>
        <dbReference type="Pfam" id="PF01425"/>
    </source>
</evidence>
<keyword evidence="3 5" id="KW-0067">ATP-binding</keyword>
<keyword evidence="2 5" id="KW-0547">Nucleotide-binding</keyword>
<dbReference type="PANTHER" id="PTHR11895">
    <property type="entry name" value="TRANSAMIDASE"/>
    <property type="match status" value="1"/>
</dbReference>
<dbReference type="HAMAP" id="MF_00120">
    <property type="entry name" value="GatA"/>
    <property type="match status" value="1"/>
</dbReference>
<dbReference type="GO" id="GO:0050567">
    <property type="term" value="F:glutaminyl-tRNA synthase (glutamine-hydrolyzing) activity"/>
    <property type="evidence" value="ECO:0007669"/>
    <property type="project" value="UniProtKB-UniRule"/>
</dbReference>
<keyword evidence="5" id="KW-0496">Mitochondrion</keyword>